<dbReference type="Proteomes" id="UP001652740">
    <property type="component" value="Unplaced"/>
</dbReference>
<gene>
    <name evidence="3" type="primary">LOC116413544</name>
</gene>
<sequence>MGQSVEQSELKSYSTTSGLRNSLDSSFETTGNPPAPQITCSDFGEGSCGEPLLAQHLVIDFSPTEELDNDVVQKKCCAFWKFIRSNPELQTMMKDAKPNHYANTSVSSHNTYQEENVELIKEPEVRETTAVSMLEFVEKKGLIDRTFEARLPQPLCSLGTREYPEDDNPSNVRETTQRNRNKTSCTCTGVCKSCSRKPRDSHTYTQAEVQVLCETMRIWDNEHPKSMEPPGHPPALGHCIMQRNSHA</sequence>
<evidence type="ECO:0000313" key="3">
    <source>
        <dbReference type="RefSeq" id="XP_052759458.1"/>
    </source>
</evidence>
<dbReference type="RefSeq" id="XP_052759458.1">
    <property type="nucleotide sequence ID" value="XM_052903498.1"/>
</dbReference>
<feature type="region of interest" description="Disordered" evidence="1">
    <location>
        <begin position="1"/>
        <end position="41"/>
    </location>
</feature>
<organism evidence="2 3">
    <name type="scientific">Galleria mellonella</name>
    <name type="common">Greater wax moth</name>
    <dbReference type="NCBI Taxonomy" id="7137"/>
    <lineage>
        <taxon>Eukaryota</taxon>
        <taxon>Metazoa</taxon>
        <taxon>Ecdysozoa</taxon>
        <taxon>Arthropoda</taxon>
        <taxon>Hexapoda</taxon>
        <taxon>Insecta</taxon>
        <taxon>Pterygota</taxon>
        <taxon>Neoptera</taxon>
        <taxon>Endopterygota</taxon>
        <taxon>Lepidoptera</taxon>
        <taxon>Glossata</taxon>
        <taxon>Ditrysia</taxon>
        <taxon>Pyraloidea</taxon>
        <taxon>Pyralidae</taxon>
        <taxon>Galleriinae</taxon>
        <taxon>Galleria</taxon>
    </lineage>
</organism>
<protein>
    <submittedName>
        <fullName evidence="3">Uncharacterized protein LOC116413544 isoform X2</fullName>
    </submittedName>
</protein>
<feature type="region of interest" description="Disordered" evidence="1">
    <location>
        <begin position="158"/>
        <end position="178"/>
    </location>
</feature>
<accession>A0ABM3N7N1</accession>
<evidence type="ECO:0000313" key="2">
    <source>
        <dbReference type="Proteomes" id="UP001652740"/>
    </source>
</evidence>
<keyword evidence="2" id="KW-1185">Reference proteome</keyword>
<evidence type="ECO:0000256" key="1">
    <source>
        <dbReference type="SAM" id="MobiDB-lite"/>
    </source>
</evidence>
<feature type="compositionally biased region" description="Polar residues" evidence="1">
    <location>
        <begin position="1"/>
        <end position="32"/>
    </location>
</feature>
<reference evidence="3" key="1">
    <citation type="submission" date="2025-08" db="UniProtKB">
        <authorList>
            <consortium name="RefSeq"/>
        </authorList>
    </citation>
    <scope>IDENTIFICATION</scope>
    <source>
        <tissue evidence="3">Whole larvae</tissue>
    </source>
</reference>
<proteinExistence type="predicted"/>
<name>A0ABM3N7N1_GALME</name>
<dbReference type="GeneID" id="116413544"/>